<gene>
    <name evidence="6" type="ORF">KARMA_0186</name>
</gene>
<dbReference type="CDD" id="cd04666">
    <property type="entry name" value="NUDIX_DIPP2_like_Nudt4"/>
    <property type="match status" value="1"/>
</dbReference>
<evidence type="ECO:0000256" key="1">
    <source>
        <dbReference type="ARBA" id="ARBA00001946"/>
    </source>
</evidence>
<organism evidence="6 7">
    <name type="scientific">Donghicola eburneus</name>
    <dbReference type="NCBI Taxonomy" id="393278"/>
    <lineage>
        <taxon>Bacteria</taxon>
        <taxon>Pseudomonadati</taxon>
        <taxon>Pseudomonadota</taxon>
        <taxon>Alphaproteobacteria</taxon>
        <taxon>Rhodobacterales</taxon>
        <taxon>Roseobacteraceae</taxon>
        <taxon>Donghicola</taxon>
    </lineage>
</organism>
<protein>
    <recommendedName>
        <fullName evidence="5">Nudix hydrolase domain-containing protein</fullName>
    </recommendedName>
</protein>
<dbReference type="GO" id="GO:0046872">
    <property type="term" value="F:metal ion binding"/>
    <property type="evidence" value="ECO:0007669"/>
    <property type="project" value="UniProtKB-KW"/>
</dbReference>
<keyword evidence="3" id="KW-0378">Hydrolase</keyword>
<sequence length="138" mass="15588">MSKSTSASQVALLCYRGKEKDREYLLVTSRDSGRWVLPKGWIKDGKSPEVSALEEGWEEAGIVTATKAPILIGHYNYMKRLDKGEVLPLRVDVFQARLAKLVRKYPEDGERKRKWMSAIRAAKAVDEPSLSNLLKTLP</sequence>
<dbReference type="GO" id="GO:0071543">
    <property type="term" value="P:diphosphoinositol polyphosphate metabolic process"/>
    <property type="evidence" value="ECO:0007669"/>
    <property type="project" value="TreeGrafter"/>
</dbReference>
<reference evidence="7" key="1">
    <citation type="submission" date="2016-09" db="EMBL/GenBank/DDBJ databases">
        <authorList>
            <person name="Wibberg D."/>
        </authorList>
    </citation>
    <scope>NUCLEOTIDE SEQUENCE [LARGE SCALE GENOMIC DNA]</scope>
</reference>
<evidence type="ECO:0000256" key="2">
    <source>
        <dbReference type="ARBA" id="ARBA00022723"/>
    </source>
</evidence>
<evidence type="ECO:0000313" key="6">
    <source>
        <dbReference type="EMBL" id="SCM66014.1"/>
    </source>
</evidence>
<evidence type="ECO:0000256" key="3">
    <source>
        <dbReference type="ARBA" id="ARBA00022801"/>
    </source>
</evidence>
<proteinExistence type="predicted"/>
<dbReference type="InterPro" id="IPR000086">
    <property type="entry name" value="NUDIX_hydrolase_dom"/>
</dbReference>
<dbReference type="GO" id="GO:0005737">
    <property type="term" value="C:cytoplasm"/>
    <property type="evidence" value="ECO:0007669"/>
    <property type="project" value="TreeGrafter"/>
</dbReference>
<dbReference type="GO" id="GO:1901909">
    <property type="term" value="P:diadenosine hexaphosphate catabolic process"/>
    <property type="evidence" value="ECO:0007669"/>
    <property type="project" value="TreeGrafter"/>
</dbReference>
<dbReference type="GO" id="GO:0034432">
    <property type="term" value="F:bis(5'-adenosyl)-pentaphosphatase activity"/>
    <property type="evidence" value="ECO:0007669"/>
    <property type="project" value="TreeGrafter"/>
</dbReference>
<dbReference type="EMBL" id="FMJB01000014">
    <property type="protein sequence ID" value="SCM66014.1"/>
    <property type="molecule type" value="Genomic_DNA"/>
</dbReference>
<dbReference type="GO" id="GO:1901907">
    <property type="term" value="P:diadenosine pentaphosphate catabolic process"/>
    <property type="evidence" value="ECO:0007669"/>
    <property type="project" value="TreeGrafter"/>
</dbReference>
<dbReference type="PROSITE" id="PS51462">
    <property type="entry name" value="NUDIX"/>
    <property type="match status" value="1"/>
</dbReference>
<dbReference type="PANTHER" id="PTHR12629">
    <property type="entry name" value="DIPHOSPHOINOSITOL POLYPHOSPHATE PHOSPHOHYDROLASE"/>
    <property type="match status" value="1"/>
</dbReference>
<keyword evidence="2" id="KW-0479">Metal-binding</keyword>
<dbReference type="Gene3D" id="3.90.79.10">
    <property type="entry name" value="Nucleoside Triphosphate Pyrophosphohydrolase"/>
    <property type="match status" value="1"/>
</dbReference>
<dbReference type="GO" id="GO:1901911">
    <property type="term" value="P:adenosine 5'-(hexahydrogen pentaphosphate) catabolic process"/>
    <property type="evidence" value="ECO:0007669"/>
    <property type="project" value="TreeGrafter"/>
</dbReference>
<dbReference type="GO" id="GO:0034431">
    <property type="term" value="F:bis(5'-adenosyl)-hexaphosphatase activity"/>
    <property type="evidence" value="ECO:0007669"/>
    <property type="project" value="TreeGrafter"/>
</dbReference>
<dbReference type="InterPro" id="IPR047198">
    <property type="entry name" value="DDP-like_NUDIX"/>
</dbReference>
<evidence type="ECO:0000256" key="4">
    <source>
        <dbReference type="ARBA" id="ARBA00022842"/>
    </source>
</evidence>
<name>A0A1M4MWJ6_9RHOB</name>
<dbReference type="PANTHER" id="PTHR12629:SF0">
    <property type="entry name" value="DIPHOSPHOINOSITOL-POLYPHOSPHATE DIPHOSPHATASE"/>
    <property type="match status" value="1"/>
</dbReference>
<evidence type="ECO:0000259" key="5">
    <source>
        <dbReference type="PROSITE" id="PS51462"/>
    </source>
</evidence>
<keyword evidence="7" id="KW-1185">Reference proteome</keyword>
<dbReference type="GO" id="GO:0008486">
    <property type="term" value="F:diphosphoinositol-polyphosphate diphosphatase activity"/>
    <property type="evidence" value="ECO:0007669"/>
    <property type="project" value="TreeGrafter"/>
</dbReference>
<dbReference type="GO" id="GO:0000298">
    <property type="term" value="F:endopolyphosphatase activity"/>
    <property type="evidence" value="ECO:0007669"/>
    <property type="project" value="TreeGrafter"/>
</dbReference>
<dbReference type="InterPro" id="IPR015797">
    <property type="entry name" value="NUDIX_hydrolase-like_dom_sf"/>
</dbReference>
<comment type="cofactor">
    <cofactor evidence="1">
        <name>Mg(2+)</name>
        <dbReference type="ChEBI" id="CHEBI:18420"/>
    </cofactor>
</comment>
<dbReference type="Pfam" id="PF00293">
    <property type="entry name" value="NUDIX"/>
    <property type="match status" value="1"/>
</dbReference>
<dbReference type="SUPFAM" id="SSF55811">
    <property type="entry name" value="Nudix"/>
    <property type="match status" value="1"/>
</dbReference>
<accession>A0A1M4MWJ6</accession>
<evidence type="ECO:0000313" key="7">
    <source>
        <dbReference type="Proteomes" id="UP000184085"/>
    </source>
</evidence>
<keyword evidence="4" id="KW-0460">Magnesium</keyword>
<dbReference type="AlphaFoldDB" id="A0A1M4MWJ6"/>
<dbReference type="RefSeq" id="WP_072702587.1">
    <property type="nucleotide sequence ID" value="NZ_FMJB01000014.1"/>
</dbReference>
<feature type="domain" description="Nudix hydrolase" evidence="5">
    <location>
        <begin position="3"/>
        <end position="138"/>
    </location>
</feature>
<dbReference type="Proteomes" id="UP000184085">
    <property type="component" value="Unassembled WGS sequence"/>
</dbReference>